<evidence type="ECO:0000256" key="4">
    <source>
        <dbReference type="ARBA" id="ARBA00022741"/>
    </source>
</evidence>
<keyword evidence="4 7" id="KW-0547">Nucleotide-binding</keyword>
<evidence type="ECO:0000313" key="9">
    <source>
        <dbReference type="EMBL" id="RIB29522.1"/>
    </source>
</evidence>
<evidence type="ECO:0000256" key="5">
    <source>
        <dbReference type="ARBA" id="ARBA00022777"/>
    </source>
</evidence>
<evidence type="ECO:0000256" key="2">
    <source>
        <dbReference type="ARBA" id="ARBA00022527"/>
    </source>
</evidence>
<keyword evidence="10" id="KW-1185">Reference proteome</keyword>
<dbReference type="GO" id="GO:0005524">
    <property type="term" value="F:ATP binding"/>
    <property type="evidence" value="ECO:0007669"/>
    <property type="project" value="UniProtKB-UniRule"/>
</dbReference>
<dbReference type="InterPro" id="IPR017441">
    <property type="entry name" value="Protein_kinase_ATP_BS"/>
</dbReference>
<keyword evidence="6 7" id="KW-0067">ATP-binding</keyword>
<evidence type="ECO:0000256" key="7">
    <source>
        <dbReference type="PROSITE-ProRule" id="PRU10141"/>
    </source>
</evidence>
<dbReference type="EMBL" id="QKWP01000036">
    <property type="protein sequence ID" value="RIB29522.1"/>
    <property type="molecule type" value="Genomic_DNA"/>
</dbReference>
<dbReference type="PROSITE" id="PS50011">
    <property type="entry name" value="PROTEIN_KINASE_DOM"/>
    <property type="match status" value="1"/>
</dbReference>
<dbReference type="Pfam" id="PF07714">
    <property type="entry name" value="PK_Tyr_Ser-Thr"/>
    <property type="match status" value="1"/>
</dbReference>
<dbReference type="PROSITE" id="PS00107">
    <property type="entry name" value="PROTEIN_KINASE_ATP"/>
    <property type="match status" value="1"/>
</dbReference>
<dbReference type="InterPro" id="IPR011009">
    <property type="entry name" value="Kinase-like_dom_sf"/>
</dbReference>
<dbReference type="GO" id="GO:0004674">
    <property type="term" value="F:protein serine/threonine kinase activity"/>
    <property type="evidence" value="ECO:0007669"/>
    <property type="project" value="UniProtKB-KW"/>
</dbReference>
<feature type="binding site" evidence="7">
    <location>
        <position position="51"/>
    </location>
    <ligand>
        <name>ATP</name>
        <dbReference type="ChEBI" id="CHEBI:30616"/>
    </ligand>
</feature>
<evidence type="ECO:0000259" key="8">
    <source>
        <dbReference type="PROSITE" id="PS50011"/>
    </source>
</evidence>
<evidence type="ECO:0000256" key="6">
    <source>
        <dbReference type="ARBA" id="ARBA00022840"/>
    </source>
</evidence>
<keyword evidence="5 9" id="KW-0418">Kinase</keyword>
<dbReference type="OrthoDB" id="2441994at2759"/>
<dbReference type="STRING" id="44941.A0A397W684"/>
<evidence type="ECO:0000313" key="10">
    <source>
        <dbReference type="Proteomes" id="UP000266673"/>
    </source>
</evidence>
<dbReference type="Gene3D" id="1.10.510.10">
    <property type="entry name" value="Transferase(Phosphotransferase) domain 1"/>
    <property type="match status" value="2"/>
</dbReference>
<comment type="similarity">
    <text evidence="1">Belongs to the protein kinase superfamily. TKL Ser/Thr protein kinase family.</text>
</comment>
<sequence length="339" mass="39165">MEWLDNAIIRGDIKSYDYTEFSASKQMIGKGGFGVVYKSEWKTCGLTIALKKLNNIPLNEEEAIKGFAKELKHLQRVYKHQNVIEFYGVTRDISSGFYIILQFANNGDLREYLKNKFSKFKWTDKLRIACEISDGLKFLHDNNIIHRDLHSKNILVHEEKMLIADFGLSKDETSRTSNSKILGMTAYTLILNVLNVAKTSHINVTRRKREDPVEGTPDSYIRLYKRCWDYDPDLRPTIEEISKNLSNVCSQQTTHLKINNSNMSDFSVNSDNNYKLNNDTCPKDDRTSDSSKDDEIVNMSKISNASQTSIILNNEIIQIQTKLIDESWNFFTTYFLNFS</sequence>
<evidence type="ECO:0000256" key="3">
    <source>
        <dbReference type="ARBA" id="ARBA00022679"/>
    </source>
</evidence>
<accession>A0A397W684</accession>
<name>A0A397W684_9GLOM</name>
<dbReference type="PANTHER" id="PTHR46485:SF5">
    <property type="entry name" value="CENTER DIVIDER, ISOFORM A"/>
    <property type="match status" value="1"/>
</dbReference>
<proteinExistence type="inferred from homology"/>
<dbReference type="Proteomes" id="UP000266673">
    <property type="component" value="Unassembled WGS sequence"/>
</dbReference>
<feature type="domain" description="Protein kinase" evidence="8">
    <location>
        <begin position="22"/>
        <end position="339"/>
    </location>
</feature>
<dbReference type="AlphaFoldDB" id="A0A397W684"/>
<dbReference type="SUPFAM" id="SSF56112">
    <property type="entry name" value="Protein kinase-like (PK-like)"/>
    <property type="match status" value="1"/>
</dbReference>
<evidence type="ECO:0000256" key="1">
    <source>
        <dbReference type="ARBA" id="ARBA00005843"/>
    </source>
</evidence>
<dbReference type="PANTHER" id="PTHR46485">
    <property type="entry name" value="LIM DOMAIN KINASE 1"/>
    <property type="match status" value="1"/>
</dbReference>
<comment type="caution">
    <text evidence="9">The sequence shown here is derived from an EMBL/GenBank/DDBJ whole genome shotgun (WGS) entry which is preliminary data.</text>
</comment>
<gene>
    <name evidence="9" type="ORF">C2G38_2238851</name>
</gene>
<keyword evidence="2" id="KW-0723">Serine/threonine-protein kinase</keyword>
<protein>
    <submittedName>
        <fullName evidence="9">Kinase-like domain-containing protein</fullName>
    </submittedName>
</protein>
<dbReference type="InterPro" id="IPR001245">
    <property type="entry name" value="Ser-Thr/Tyr_kinase_cat_dom"/>
</dbReference>
<keyword evidence="3" id="KW-0808">Transferase</keyword>
<dbReference type="InterPro" id="IPR000719">
    <property type="entry name" value="Prot_kinase_dom"/>
</dbReference>
<organism evidence="9 10">
    <name type="scientific">Gigaspora rosea</name>
    <dbReference type="NCBI Taxonomy" id="44941"/>
    <lineage>
        <taxon>Eukaryota</taxon>
        <taxon>Fungi</taxon>
        <taxon>Fungi incertae sedis</taxon>
        <taxon>Mucoromycota</taxon>
        <taxon>Glomeromycotina</taxon>
        <taxon>Glomeromycetes</taxon>
        <taxon>Diversisporales</taxon>
        <taxon>Gigasporaceae</taxon>
        <taxon>Gigaspora</taxon>
    </lineage>
</organism>
<reference evidence="9 10" key="1">
    <citation type="submission" date="2018-06" db="EMBL/GenBank/DDBJ databases">
        <title>Comparative genomics reveals the genomic features of Rhizophagus irregularis, R. cerebriforme, R. diaphanum and Gigaspora rosea, and their symbiotic lifestyle signature.</title>
        <authorList>
            <person name="Morin E."/>
            <person name="San Clemente H."/>
            <person name="Chen E.C.H."/>
            <person name="De La Providencia I."/>
            <person name="Hainaut M."/>
            <person name="Kuo A."/>
            <person name="Kohler A."/>
            <person name="Murat C."/>
            <person name="Tang N."/>
            <person name="Roy S."/>
            <person name="Loubradou J."/>
            <person name="Henrissat B."/>
            <person name="Grigoriev I.V."/>
            <person name="Corradi N."/>
            <person name="Roux C."/>
            <person name="Martin F.M."/>
        </authorList>
    </citation>
    <scope>NUCLEOTIDE SEQUENCE [LARGE SCALE GENOMIC DNA]</scope>
    <source>
        <strain evidence="9 10">DAOM 194757</strain>
    </source>
</reference>
<dbReference type="InterPro" id="IPR050940">
    <property type="entry name" value="Actin_reg-Ser/Thr_kinase"/>
</dbReference>